<comment type="caution">
    <text evidence="2">The sequence shown here is derived from an EMBL/GenBank/DDBJ whole genome shotgun (WGS) entry which is preliminary data.</text>
</comment>
<reference evidence="2 3" key="1">
    <citation type="journal article" date="2016" name="Nat. Commun.">
        <title>Thousands of microbial genomes shed light on interconnected biogeochemical processes in an aquifer system.</title>
        <authorList>
            <person name="Anantharaman K."/>
            <person name="Brown C.T."/>
            <person name="Hug L.A."/>
            <person name="Sharon I."/>
            <person name="Castelle C.J."/>
            <person name="Probst A.J."/>
            <person name="Thomas B.C."/>
            <person name="Singh A."/>
            <person name="Wilkins M.J."/>
            <person name="Karaoz U."/>
            <person name="Brodie E.L."/>
            <person name="Williams K.H."/>
            <person name="Hubbard S.S."/>
            <person name="Banfield J.F."/>
        </authorList>
    </citation>
    <scope>NUCLEOTIDE SEQUENCE [LARGE SCALE GENOMIC DNA]</scope>
</reference>
<evidence type="ECO:0000256" key="1">
    <source>
        <dbReference type="SAM" id="Coils"/>
    </source>
</evidence>
<proteinExistence type="predicted"/>
<feature type="coiled-coil region" evidence="1">
    <location>
        <begin position="14"/>
        <end position="41"/>
    </location>
</feature>
<dbReference type="EMBL" id="MFEC01000038">
    <property type="protein sequence ID" value="OGE70684.1"/>
    <property type="molecule type" value="Genomic_DNA"/>
</dbReference>
<sequence length="635" mass="72578">MSAASHNTISQLALERDPQKIAELKQKLDQLNQAKLTFIQQAKQAGLLDQLDKLIDVIVEEGRAKRMPSPSVSTLIEEELSEEKEKELPEELHGLKKDYYRNRVQSELVTSEESPKDKEGQIEWLSSRMSKLESSGRSYQSLAYDPNYLSITSVLPRLDIEAQKFFRARVQIFEAWLLTPNAGGTIDAFTKLIETAGFMTFADSVLSHKDVAKSFMDFETRSQKIEYTPEGTVIRENNPALANAFQIEKIRQQMALDRAKEDDFVSQETVLDSTEGKLAVQEYIWSVRQAETIWRMWMRAALADRPVFKSDVNEEDRNRLLSLRPAEIMENWNELKEKIIWGSSESFAGTGEFAVKRLLYSSLFTENARAGEPRIRPSLYFGSKDFLSSFLDEKFLTDPNNFKDGPAFVPEGEPNPDQDKILVKKDEQGNIKEKIIVKRNGIIQMDAEYKFDPTKIKWTTKGENALTGIFYAFNLMMADKIRAGLLDPDKLARDPSLKVLLDLRGSFENFPSITKDIEDGLDPDQERAKGKVYREDAFAQLALGLLSFQMKDRFGRFKQKNINFDDISVSVDNLRTRGMVTDEQAKDIKKKLLLLDGKPNDQATQLLLLAFYRTNPPGIFMAMLREFFKQAISLK</sequence>
<evidence type="ECO:0000313" key="2">
    <source>
        <dbReference type="EMBL" id="OGE70684.1"/>
    </source>
</evidence>
<dbReference type="AlphaFoldDB" id="A0A1F5MZ83"/>
<name>A0A1F5MZ83_9BACT</name>
<gene>
    <name evidence="2" type="ORF">A2617_02615</name>
</gene>
<protein>
    <submittedName>
        <fullName evidence="2">Uncharacterized protein</fullName>
    </submittedName>
</protein>
<keyword evidence="1" id="KW-0175">Coiled coil</keyword>
<evidence type="ECO:0000313" key="3">
    <source>
        <dbReference type="Proteomes" id="UP000177135"/>
    </source>
</evidence>
<dbReference type="Proteomes" id="UP000177135">
    <property type="component" value="Unassembled WGS sequence"/>
</dbReference>
<accession>A0A1F5MZ83</accession>
<organism evidence="2 3">
    <name type="scientific">Candidatus Daviesbacteria bacterium RIFOXYD1_FULL_41_10</name>
    <dbReference type="NCBI Taxonomy" id="1797801"/>
    <lineage>
        <taxon>Bacteria</taxon>
        <taxon>Candidatus Daviesiibacteriota</taxon>
    </lineage>
</organism>